<comment type="subunit">
    <text evidence="3">Homodimer.</text>
</comment>
<dbReference type="NCBIfam" id="TIGR01292">
    <property type="entry name" value="TRX_reduct"/>
    <property type="match status" value="1"/>
</dbReference>
<dbReference type="Proteomes" id="UP000094378">
    <property type="component" value="Chromosome"/>
</dbReference>
<protein>
    <recommendedName>
        <fullName evidence="3">Thioredoxin reductase</fullName>
        <ecNumber evidence="3">1.8.1.9</ecNumber>
    </recommendedName>
</protein>
<dbReference type="OrthoDB" id="9806179at2"/>
<evidence type="ECO:0000256" key="2">
    <source>
        <dbReference type="ARBA" id="ARBA00023002"/>
    </source>
</evidence>
<organism evidence="5 6">
    <name type="scientific">Spiroplasma helicoides</name>
    <dbReference type="NCBI Taxonomy" id="216938"/>
    <lineage>
        <taxon>Bacteria</taxon>
        <taxon>Bacillati</taxon>
        <taxon>Mycoplasmatota</taxon>
        <taxon>Mollicutes</taxon>
        <taxon>Entomoplasmatales</taxon>
        <taxon>Spiroplasmataceae</taxon>
        <taxon>Spiroplasma</taxon>
    </lineage>
</organism>
<dbReference type="SUPFAM" id="SSF51905">
    <property type="entry name" value="FAD/NAD(P)-binding domain"/>
    <property type="match status" value="1"/>
</dbReference>
<sequence length="310" mass="33435">MKSLTNADYDLIIAGAGPAGLTAAIYACRAGLNVIVLEKDVPGGKIVKTGDIENYPGYTNIQGVDLALKFVEQATELGAKIEYSGLKSFKKDKFFYVELTNGNIITGGALIISTGSKENTLGVPGEEEFYGKGVSYCAVCDGANFKGQKMAVVGGGYAAVEEAIYLTRFAEKVFLIHRRQGFRVDSKLLDKLNKNDKIELVLDSVVKTINGDNNVQSVTIQNVNDKSVSTIQVGAVFPFIGQYPITEFIQNKEILNETNHIKSDINMSTKIEGLFTAGDVRDTPLRQIATAVSDGAIAGQNAVKYIENLN</sequence>
<dbReference type="EMBL" id="CP017015">
    <property type="protein sequence ID" value="AOG60037.1"/>
    <property type="molecule type" value="Genomic_DNA"/>
</dbReference>
<keyword evidence="1 3" id="KW-0285">Flavoprotein</keyword>
<dbReference type="AlphaFoldDB" id="A0A1B3SJD4"/>
<feature type="domain" description="FAD/NAD(P)-binding" evidence="4">
    <location>
        <begin position="9"/>
        <end position="295"/>
    </location>
</feature>
<dbReference type="GO" id="GO:0019430">
    <property type="term" value="P:removal of superoxide radicals"/>
    <property type="evidence" value="ECO:0007669"/>
    <property type="project" value="UniProtKB-UniRule"/>
</dbReference>
<dbReference type="GO" id="GO:0004791">
    <property type="term" value="F:thioredoxin-disulfide reductase (NADPH) activity"/>
    <property type="evidence" value="ECO:0007669"/>
    <property type="project" value="UniProtKB-UniRule"/>
</dbReference>
<keyword evidence="3" id="KW-0274">FAD</keyword>
<accession>A0A1B3SJD4</accession>
<reference evidence="5 6" key="1">
    <citation type="submission" date="2016-08" db="EMBL/GenBank/DDBJ databases">
        <title>Complete genome sequence of Spiroplasma helicoides TABS-2 (DSM 22551).</title>
        <authorList>
            <person name="Shen W.-Y."/>
            <person name="Lo W.-S."/>
            <person name="Lai Y.-C."/>
            <person name="Kuo C.-H."/>
        </authorList>
    </citation>
    <scope>NUCLEOTIDE SEQUENCE [LARGE SCALE GENOMIC DNA]</scope>
    <source>
        <strain evidence="5 6">TABS-2</strain>
    </source>
</reference>
<dbReference type="Pfam" id="PF07992">
    <property type="entry name" value="Pyr_redox_2"/>
    <property type="match status" value="1"/>
</dbReference>
<dbReference type="PATRIC" id="fig|216938.3.peg.82"/>
<dbReference type="InterPro" id="IPR023753">
    <property type="entry name" value="FAD/NAD-binding_dom"/>
</dbReference>
<dbReference type="InterPro" id="IPR036188">
    <property type="entry name" value="FAD/NAD-bd_sf"/>
</dbReference>
<dbReference type="InterPro" id="IPR005982">
    <property type="entry name" value="Thioredox_Rdtase"/>
</dbReference>
<evidence type="ECO:0000313" key="5">
    <source>
        <dbReference type="EMBL" id="AOG60037.1"/>
    </source>
</evidence>
<dbReference type="KEGG" id="shj:SHELI_v1c00820"/>
<comment type="cofactor">
    <cofactor evidence="3">
        <name>FAD</name>
        <dbReference type="ChEBI" id="CHEBI:57692"/>
    </cofactor>
</comment>
<keyword evidence="6" id="KW-1185">Reference proteome</keyword>
<dbReference type="PROSITE" id="PS51257">
    <property type="entry name" value="PROKAR_LIPOPROTEIN"/>
    <property type="match status" value="1"/>
</dbReference>
<keyword evidence="3" id="KW-0676">Redox-active center</keyword>
<dbReference type="PANTHER" id="PTHR48105">
    <property type="entry name" value="THIOREDOXIN REDUCTASE 1-RELATED-RELATED"/>
    <property type="match status" value="1"/>
</dbReference>
<evidence type="ECO:0000313" key="6">
    <source>
        <dbReference type="Proteomes" id="UP000094378"/>
    </source>
</evidence>
<proteinExistence type="inferred from homology"/>
<dbReference type="RefSeq" id="WP_069115817.1">
    <property type="nucleotide sequence ID" value="NZ_CP017015.1"/>
</dbReference>
<gene>
    <name evidence="5" type="primary">trxB</name>
    <name evidence="5" type="ORF">SHELI_v1c00820</name>
</gene>
<comment type="catalytic activity">
    <reaction evidence="3">
        <text>[thioredoxin]-dithiol + NADP(+) = [thioredoxin]-disulfide + NADPH + H(+)</text>
        <dbReference type="Rhea" id="RHEA:20345"/>
        <dbReference type="Rhea" id="RHEA-COMP:10698"/>
        <dbReference type="Rhea" id="RHEA-COMP:10700"/>
        <dbReference type="ChEBI" id="CHEBI:15378"/>
        <dbReference type="ChEBI" id="CHEBI:29950"/>
        <dbReference type="ChEBI" id="CHEBI:50058"/>
        <dbReference type="ChEBI" id="CHEBI:57783"/>
        <dbReference type="ChEBI" id="CHEBI:58349"/>
        <dbReference type="EC" id="1.8.1.9"/>
    </reaction>
</comment>
<dbReference type="GO" id="GO:0005737">
    <property type="term" value="C:cytoplasm"/>
    <property type="evidence" value="ECO:0007669"/>
    <property type="project" value="InterPro"/>
</dbReference>
<evidence type="ECO:0000256" key="3">
    <source>
        <dbReference type="RuleBase" id="RU003880"/>
    </source>
</evidence>
<evidence type="ECO:0000259" key="4">
    <source>
        <dbReference type="Pfam" id="PF07992"/>
    </source>
</evidence>
<dbReference type="PRINTS" id="PR00469">
    <property type="entry name" value="PNDRDTASEII"/>
</dbReference>
<dbReference type="PRINTS" id="PR00368">
    <property type="entry name" value="FADPNR"/>
</dbReference>
<name>A0A1B3SJD4_9MOLU</name>
<dbReference type="Gene3D" id="3.50.50.60">
    <property type="entry name" value="FAD/NAD(P)-binding domain"/>
    <property type="match status" value="2"/>
</dbReference>
<evidence type="ECO:0000256" key="1">
    <source>
        <dbReference type="ARBA" id="ARBA00022630"/>
    </source>
</evidence>
<dbReference type="STRING" id="216938.SHELI_v1c00820"/>
<dbReference type="EC" id="1.8.1.9" evidence="3"/>
<keyword evidence="2 3" id="KW-0560">Oxidoreductase</keyword>
<comment type="similarity">
    <text evidence="3">Belongs to the class-II pyridine nucleotide-disulfide oxidoreductase family.</text>
</comment>
<dbReference type="InterPro" id="IPR050097">
    <property type="entry name" value="Ferredoxin-NADP_redctase_2"/>
</dbReference>